<dbReference type="InterPro" id="IPR013087">
    <property type="entry name" value="Znf_C2H2_type"/>
</dbReference>
<proteinExistence type="predicted"/>
<organism evidence="3">
    <name type="scientific">Oryza glumipatula</name>
    <dbReference type="NCBI Taxonomy" id="40148"/>
    <lineage>
        <taxon>Eukaryota</taxon>
        <taxon>Viridiplantae</taxon>
        <taxon>Streptophyta</taxon>
        <taxon>Embryophyta</taxon>
        <taxon>Tracheophyta</taxon>
        <taxon>Spermatophyta</taxon>
        <taxon>Magnoliopsida</taxon>
        <taxon>Liliopsida</taxon>
        <taxon>Poales</taxon>
        <taxon>Poaceae</taxon>
        <taxon>BOP clade</taxon>
        <taxon>Oryzoideae</taxon>
        <taxon>Oryzeae</taxon>
        <taxon>Oryzinae</taxon>
        <taxon>Oryza</taxon>
    </lineage>
</organism>
<feature type="domain" description="C2H2-type" evidence="2">
    <location>
        <begin position="47"/>
        <end position="74"/>
    </location>
</feature>
<keyword evidence="1" id="KW-0479">Metal-binding</keyword>
<dbReference type="GO" id="GO:0008270">
    <property type="term" value="F:zinc ion binding"/>
    <property type="evidence" value="ECO:0007669"/>
    <property type="project" value="UniProtKB-KW"/>
</dbReference>
<protein>
    <recommendedName>
        <fullName evidence="2">C2H2-type domain-containing protein</fullName>
    </recommendedName>
</protein>
<dbReference type="Gramene" id="OGLUM07G02740.1">
    <property type="protein sequence ID" value="OGLUM07G02740.1"/>
    <property type="gene ID" value="OGLUM07G02740"/>
</dbReference>
<dbReference type="PANTHER" id="PTHR45730:SF108">
    <property type="entry name" value="PROTEIN LATE FLOWERING"/>
    <property type="match status" value="1"/>
</dbReference>
<dbReference type="SUPFAM" id="SSF57667">
    <property type="entry name" value="beta-beta-alpha zinc fingers"/>
    <property type="match status" value="1"/>
</dbReference>
<reference evidence="3" key="1">
    <citation type="submission" date="2015-04" db="UniProtKB">
        <authorList>
            <consortium name="EnsemblPlants"/>
        </authorList>
    </citation>
    <scope>IDENTIFICATION</scope>
</reference>
<dbReference type="AlphaFoldDB" id="A0A0E0AFU6"/>
<dbReference type="InterPro" id="IPR036236">
    <property type="entry name" value="Znf_C2H2_sf"/>
</dbReference>
<keyword evidence="4" id="KW-1185">Reference proteome</keyword>
<evidence type="ECO:0000313" key="3">
    <source>
        <dbReference type="EnsemblPlants" id="OGLUM07G02740.1"/>
    </source>
</evidence>
<dbReference type="STRING" id="40148.A0A0E0AFU6"/>
<dbReference type="HOGENOM" id="CLU_084324_4_0_1"/>
<keyword evidence="1" id="KW-0862">Zinc</keyword>
<sequence length="168" mass="16416">MDPSSASWPARASPAVELSLSLPAAAARSRDEAAPTAIVGGKQVRLFPCLFCERTFRKSQALGGHQNAHRKERVAGGSWNPNVYGDGGGSSASMPIASHGVTAAGSSTAADGRWCGGGASDDDATAAPMPSLGSGSAAGGAACFASTGRGSSGGGGVAGEEIVLELGL</sequence>
<evidence type="ECO:0000259" key="2">
    <source>
        <dbReference type="PROSITE" id="PS50157"/>
    </source>
</evidence>
<dbReference type="GO" id="GO:0003700">
    <property type="term" value="F:DNA-binding transcription factor activity"/>
    <property type="evidence" value="ECO:0007669"/>
    <property type="project" value="InterPro"/>
</dbReference>
<accession>A0A0E0AFU6</accession>
<dbReference type="InterPro" id="IPR045320">
    <property type="entry name" value="JAGGED/SL1-like"/>
</dbReference>
<dbReference type="PROSITE" id="PS00028">
    <property type="entry name" value="ZINC_FINGER_C2H2_1"/>
    <property type="match status" value="1"/>
</dbReference>
<evidence type="ECO:0000313" key="4">
    <source>
        <dbReference type="Proteomes" id="UP000026961"/>
    </source>
</evidence>
<name>A0A0E0AFU6_9ORYZ</name>
<dbReference type="PANTHER" id="PTHR45730">
    <property type="entry name" value="ZINC FINGER PROTEIN JAGGED"/>
    <property type="match status" value="1"/>
</dbReference>
<reference evidence="3" key="2">
    <citation type="submission" date="2018-05" db="EMBL/GenBank/DDBJ databases">
        <title>OgluRS3 (Oryza glumaepatula Reference Sequence Version 3).</title>
        <authorList>
            <person name="Zhang J."/>
            <person name="Kudrna D."/>
            <person name="Lee S."/>
            <person name="Talag J."/>
            <person name="Welchert J."/>
            <person name="Wing R.A."/>
        </authorList>
    </citation>
    <scope>NUCLEOTIDE SEQUENCE [LARGE SCALE GENOMIC DNA]</scope>
</reference>
<dbReference type="EnsemblPlants" id="OGLUM07G02740.1">
    <property type="protein sequence ID" value="OGLUM07G02740.1"/>
    <property type="gene ID" value="OGLUM07G02740"/>
</dbReference>
<dbReference type="eggNOG" id="ENOG502R5A0">
    <property type="taxonomic scope" value="Eukaryota"/>
</dbReference>
<keyword evidence="1" id="KW-0863">Zinc-finger</keyword>
<dbReference type="PROSITE" id="PS50157">
    <property type="entry name" value="ZINC_FINGER_C2H2_2"/>
    <property type="match status" value="1"/>
</dbReference>
<evidence type="ECO:0000256" key="1">
    <source>
        <dbReference type="PROSITE-ProRule" id="PRU00042"/>
    </source>
</evidence>
<dbReference type="Proteomes" id="UP000026961">
    <property type="component" value="Chromosome 7"/>
</dbReference>